<dbReference type="EMBL" id="CP027753">
    <property type="protein sequence ID" value="AZE48455.1"/>
    <property type="molecule type" value="Genomic_DNA"/>
</dbReference>
<dbReference type="AlphaFoldDB" id="A0A3G7TMW1"/>
<organism evidence="1 2">
    <name type="scientific">Pseudomonas chlororaphis</name>
    <dbReference type="NCBI Taxonomy" id="587753"/>
    <lineage>
        <taxon>Bacteria</taxon>
        <taxon>Pseudomonadati</taxon>
        <taxon>Pseudomonadota</taxon>
        <taxon>Gammaproteobacteria</taxon>
        <taxon>Pseudomonadales</taxon>
        <taxon>Pseudomonadaceae</taxon>
        <taxon>Pseudomonas</taxon>
    </lineage>
</organism>
<dbReference type="Proteomes" id="UP000268048">
    <property type="component" value="Chromosome"/>
</dbReference>
<reference evidence="1 2" key="1">
    <citation type="submission" date="2018-03" db="EMBL/GenBank/DDBJ databases">
        <title>Diversity of phytobeneficial traits revealed by whole-genome analysis of worldwide-isolated phenazine-producing Pseudomonas spp.</title>
        <authorList>
            <person name="Biessy A."/>
            <person name="Novinscak A."/>
            <person name="Blom J."/>
            <person name="Leger G."/>
            <person name="Thomashow L.S."/>
            <person name="Cazorla F.M."/>
            <person name="Josic D."/>
            <person name="Filion M."/>
        </authorList>
    </citation>
    <scope>NUCLEOTIDE SEQUENCE [LARGE SCALE GENOMIC DNA]</scope>
    <source>
        <strain evidence="1 2">B25</strain>
    </source>
</reference>
<name>A0A3G7TMW1_9PSED</name>
<accession>A0A3G7TMW1</accession>
<evidence type="ECO:0000313" key="2">
    <source>
        <dbReference type="Proteomes" id="UP000268048"/>
    </source>
</evidence>
<proteinExistence type="predicted"/>
<evidence type="ECO:0000313" key="1">
    <source>
        <dbReference type="EMBL" id="AZE48455.1"/>
    </source>
</evidence>
<sequence>MRPIARQLDKYSQLVSLPALLRGTDKLPYGKQAALPSEQQ</sequence>
<protein>
    <submittedName>
        <fullName evidence="1">Uncharacterized protein</fullName>
    </submittedName>
</protein>
<gene>
    <name evidence="1" type="ORF">C4K04_2783</name>
</gene>